<dbReference type="Pfam" id="PF00009">
    <property type="entry name" value="GTP_EFTU"/>
    <property type="match status" value="1"/>
</dbReference>
<evidence type="ECO:0000259" key="15">
    <source>
        <dbReference type="PROSITE" id="PS51722"/>
    </source>
</evidence>
<dbReference type="GO" id="GO:0005525">
    <property type="term" value="F:GTP binding"/>
    <property type="evidence" value="ECO:0007669"/>
    <property type="project" value="UniProtKB-KW"/>
</dbReference>
<dbReference type="Gene3D" id="2.40.30.10">
    <property type="entry name" value="Translation factors"/>
    <property type="match status" value="1"/>
</dbReference>
<protein>
    <recommendedName>
        <fullName evidence="3">Elongation factor 2</fullName>
    </recommendedName>
</protein>
<dbReference type="InterPro" id="IPR031157">
    <property type="entry name" value="G_TR_CS"/>
</dbReference>
<dbReference type="FunFam" id="3.30.70.240:FF:000001">
    <property type="entry name" value="Elongation factor G"/>
    <property type="match status" value="1"/>
</dbReference>
<evidence type="ECO:0000256" key="6">
    <source>
        <dbReference type="ARBA" id="ARBA00022741"/>
    </source>
</evidence>
<dbReference type="InterPro" id="IPR035647">
    <property type="entry name" value="EFG_III/V"/>
</dbReference>
<comment type="caution">
    <text evidence="16">The sequence shown here is derived from an EMBL/GenBank/DDBJ whole genome shotgun (WGS) entry which is preliminary data.</text>
</comment>
<dbReference type="CDD" id="cd01681">
    <property type="entry name" value="aeEF2_snRNP_like_IV"/>
    <property type="match status" value="1"/>
</dbReference>
<dbReference type="Gene3D" id="3.30.70.870">
    <property type="entry name" value="Elongation Factor G (Translational Gtpase), domain 3"/>
    <property type="match status" value="1"/>
</dbReference>
<dbReference type="PANTHER" id="PTHR42908:SF3">
    <property type="entry name" value="ELONGATION FACTOR-LIKE GTPASE 1"/>
    <property type="match status" value="1"/>
</dbReference>
<evidence type="ECO:0000256" key="5">
    <source>
        <dbReference type="ARBA" id="ARBA00022722"/>
    </source>
</evidence>
<dbReference type="PROSITE" id="PS50818">
    <property type="entry name" value="INTEIN_C_TER"/>
    <property type="match status" value="1"/>
</dbReference>
<keyword evidence="6" id="KW-0547">Nucleotide-binding</keyword>
<evidence type="ECO:0000256" key="4">
    <source>
        <dbReference type="ARBA" id="ARBA00022490"/>
    </source>
</evidence>
<dbReference type="Pfam" id="PF14492">
    <property type="entry name" value="EFG_III"/>
    <property type="match status" value="1"/>
</dbReference>
<dbReference type="InterPro" id="IPR009000">
    <property type="entry name" value="Transl_B-barrel_sf"/>
</dbReference>
<dbReference type="GO" id="GO:0006314">
    <property type="term" value="P:intron homing"/>
    <property type="evidence" value="ECO:0007669"/>
    <property type="project" value="UniProtKB-KW"/>
</dbReference>
<dbReference type="SUPFAM" id="SSF51294">
    <property type="entry name" value="Hedgehog/intein (Hint) domain"/>
    <property type="match status" value="1"/>
</dbReference>
<evidence type="ECO:0000313" key="17">
    <source>
        <dbReference type="Proteomes" id="UP000716004"/>
    </source>
</evidence>
<evidence type="ECO:0000256" key="13">
    <source>
        <dbReference type="ARBA" id="ARBA00023134"/>
    </source>
</evidence>
<dbReference type="GO" id="GO:0005829">
    <property type="term" value="C:cytosol"/>
    <property type="evidence" value="ECO:0007669"/>
    <property type="project" value="TreeGrafter"/>
</dbReference>
<evidence type="ECO:0000256" key="3">
    <source>
        <dbReference type="ARBA" id="ARBA00017891"/>
    </source>
</evidence>
<dbReference type="AlphaFoldDB" id="A0A8J7YHS8"/>
<dbReference type="PANTHER" id="PTHR42908">
    <property type="entry name" value="TRANSLATION ELONGATION FACTOR-RELATED"/>
    <property type="match status" value="1"/>
</dbReference>
<dbReference type="Gene3D" id="3.30.70.240">
    <property type="match status" value="1"/>
</dbReference>
<comment type="similarity">
    <text evidence="2">Belongs to the TRAFAC class translation factor GTPase superfamily. Classic translation factor GTPase family. EF-G/EF-2 subfamily.</text>
</comment>
<dbReference type="Pfam" id="PF03144">
    <property type="entry name" value="GTP_EFTU_D2"/>
    <property type="match status" value="1"/>
</dbReference>
<dbReference type="GO" id="GO:0016539">
    <property type="term" value="P:intein-mediated protein splicing"/>
    <property type="evidence" value="ECO:0007669"/>
    <property type="project" value="InterPro"/>
</dbReference>
<dbReference type="PRINTS" id="PR00379">
    <property type="entry name" value="INTEIN"/>
</dbReference>
<keyword evidence="12" id="KW-0651">Protein splicing</keyword>
<keyword evidence="7" id="KW-0255">Endonuclease</keyword>
<evidence type="ECO:0000256" key="1">
    <source>
        <dbReference type="ARBA" id="ARBA00004496"/>
    </source>
</evidence>
<keyword evidence="9" id="KW-0068">Autocatalytic cleavage</keyword>
<dbReference type="InterPro" id="IPR014721">
    <property type="entry name" value="Ribsml_uS5_D2-typ_fold_subgr"/>
</dbReference>
<keyword evidence="10" id="KW-0404">Intron homing</keyword>
<evidence type="ECO:0000256" key="10">
    <source>
        <dbReference type="ARBA" id="ARBA00022886"/>
    </source>
</evidence>
<dbReference type="InterPro" id="IPR005517">
    <property type="entry name" value="Transl_elong_EFG/EF2_IV"/>
</dbReference>
<keyword evidence="7" id="KW-0378">Hydrolase</keyword>
<dbReference type="Pfam" id="PF00679">
    <property type="entry name" value="EFG_C"/>
    <property type="match status" value="1"/>
</dbReference>
<dbReference type="GO" id="GO:1990904">
    <property type="term" value="C:ribonucleoprotein complex"/>
    <property type="evidence" value="ECO:0007669"/>
    <property type="project" value="TreeGrafter"/>
</dbReference>
<dbReference type="SMART" id="SM00305">
    <property type="entry name" value="HintC"/>
    <property type="match status" value="1"/>
</dbReference>
<dbReference type="PROSITE" id="PS00301">
    <property type="entry name" value="G_TR_1"/>
    <property type="match status" value="1"/>
</dbReference>
<evidence type="ECO:0000313" key="16">
    <source>
        <dbReference type="EMBL" id="MBX8631022.1"/>
    </source>
</evidence>
<proteinExistence type="inferred from homology"/>
<organism evidence="16 17">
    <name type="scientific">Candidatus Sysuiplasma superficiale</name>
    <dbReference type="NCBI Taxonomy" id="2823368"/>
    <lineage>
        <taxon>Archaea</taxon>
        <taxon>Methanobacteriati</taxon>
        <taxon>Thermoplasmatota</taxon>
        <taxon>Thermoplasmata</taxon>
        <taxon>Candidatus Sysuiplasmatales</taxon>
        <taxon>Candidatus Sysuiplasmataceae</taxon>
        <taxon>Candidatus Sysuiplasma</taxon>
    </lineage>
</organism>
<dbReference type="CDD" id="cd16261">
    <property type="entry name" value="EF2_snRNP_III"/>
    <property type="match status" value="1"/>
</dbReference>
<dbReference type="InterPro" id="IPR020568">
    <property type="entry name" value="Ribosomal_Su5_D2-typ_SF"/>
</dbReference>
<dbReference type="EMBL" id="JAGVSJ010000001">
    <property type="protein sequence ID" value="MBX8631022.1"/>
    <property type="molecule type" value="Genomic_DNA"/>
</dbReference>
<dbReference type="InterPro" id="IPR027417">
    <property type="entry name" value="P-loop_NTPase"/>
</dbReference>
<dbReference type="SMART" id="SM00889">
    <property type="entry name" value="EFG_IV"/>
    <property type="match status" value="1"/>
</dbReference>
<dbReference type="InterPro" id="IPR006141">
    <property type="entry name" value="Intein_N"/>
</dbReference>
<dbReference type="NCBIfam" id="TIGR00231">
    <property type="entry name" value="small_GTP"/>
    <property type="match status" value="1"/>
</dbReference>
<dbReference type="SUPFAM" id="SSF54980">
    <property type="entry name" value="EF-G C-terminal domain-like"/>
    <property type="match status" value="2"/>
</dbReference>
<dbReference type="SUPFAM" id="SSF54211">
    <property type="entry name" value="Ribosomal protein S5 domain 2-like"/>
    <property type="match status" value="1"/>
</dbReference>
<dbReference type="Pfam" id="PF14890">
    <property type="entry name" value="Intein_splicing"/>
    <property type="match status" value="1"/>
</dbReference>
<dbReference type="FunFam" id="3.30.70.870:FF:000002">
    <property type="entry name" value="Translation elongation factor 2"/>
    <property type="match status" value="1"/>
</dbReference>
<dbReference type="GO" id="GO:0003746">
    <property type="term" value="F:translation elongation factor activity"/>
    <property type="evidence" value="ECO:0007669"/>
    <property type="project" value="UniProtKB-KW"/>
</dbReference>
<accession>A0A8J7YHS8</accession>
<dbReference type="InterPro" id="IPR000795">
    <property type="entry name" value="T_Tr_GTP-bd_dom"/>
</dbReference>
<dbReference type="SUPFAM" id="SSF52540">
    <property type="entry name" value="P-loop containing nucleoside triphosphate hydrolases"/>
    <property type="match status" value="1"/>
</dbReference>
<dbReference type="Proteomes" id="UP000716004">
    <property type="component" value="Unassembled WGS sequence"/>
</dbReference>
<dbReference type="SUPFAM" id="SSF50447">
    <property type="entry name" value="Translation proteins"/>
    <property type="match status" value="1"/>
</dbReference>
<keyword evidence="13" id="KW-0342">GTP-binding</keyword>
<comment type="subcellular location">
    <subcellularLocation>
        <location evidence="1">Cytoplasm</location>
    </subcellularLocation>
</comment>
<dbReference type="Gene3D" id="3.30.230.10">
    <property type="match status" value="1"/>
</dbReference>
<reference evidence="16" key="1">
    <citation type="submission" date="2021-04" db="EMBL/GenBank/DDBJ databases">
        <title>Genomic insights into ecological role and evolution of a novel Thermoplasmata order Candidatus Sysuiplasmatales.</title>
        <authorList>
            <person name="Yuan Y."/>
        </authorList>
    </citation>
    <scope>NUCLEOTIDE SEQUENCE</scope>
    <source>
        <strain evidence="16">YP2-bin.285</strain>
    </source>
</reference>
<dbReference type="GO" id="GO:0003924">
    <property type="term" value="F:GTPase activity"/>
    <property type="evidence" value="ECO:0007669"/>
    <property type="project" value="InterPro"/>
</dbReference>
<feature type="domain" description="Tr-type G" evidence="15">
    <location>
        <begin position="328"/>
        <end position="539"/>
    </location>
</feature>
<dbReference type="Gene3D" id="3.40.50.300">
    <property type="entry name" value="P-loop containing nucleotide triphosphate hydrolases"/>
    <property type="match status" value="1"/>
</dbReference>
<keyword evidence="5" id="KW-0540">Nuclease</keyword>
<dbReference type="CDD" id="cd01514">
    <property type="entry name" value="Elongation_Factor_C"/>
    <property type="match status" value="1"/>
</dbReference>
<dbReference type="InterPro" id="IPR003587">
    <property type="entry name" value="Hint_dom_N"/>
</dbReference>
<evidence type="ECO:0000256" key="14">
    <source>
        <dbReference type="ARBA" id="ARBA00024731"/>
    </source>
</evidence>
<dbReference type="InterPro" id="IPR000640">
    <property type="entry name" value="EFG_V-like"/>
</dbReference>
<comment type="function">
    <text evidence="14">Catalyzes the GTP-dependent ribosomal translocation step during translation elongation. During this step, the ribosome changes from the pre-translocational (PRE) to the post-translocational (POST) state as the newly formed A-site-bound peptidyl-tRNA and P-site-bound deacylated tRNA move to the P and E sites, respectively. Catalyzes the coordinated movement of the two tRNA molecules, the mRNA and conformational changes in the ribosome.</text>
</comment>
<dbReference type="InterPro" id="IPR004161">
    <property type="entry name" value="EFTu-like_2"/>
</dbReference>
<evidence type="ECO:0000256" key="12">
    <source>
        <dbReference type="ARBA" id="ARBA00023000"/>
    </source>
</evidence>
<dbReference type="SMART" id="SM00306">
    <property type="entry name" value="HintN"/>
    <property type="match status" value="1"/>
</dbReference>
<dbReference type="NCBIfam" id="TIGR01443">
    <property type="entry name" value="intein_Cterm"/>
    <property type="match status" value="1"/>
</dbReference>
<gene>
    <name evidence="16" type="ORF">J9259_00635</name>
</gene>
<dbReference type="NCBIfam" id="TIGR01445">
    <property type="entry name" value="intein_Nterm"/>
    <property type="match status" value="1"/>
</dbReference>
<dbReference type="InterPro" id="IPR005225">
    <property type="entry name" value="Small_GTP-bd"/>
</dbReference>
<name>A0A8J7YHS8_9ARCH</name>
<dbReference type="PROSITE" id="PS50817">
    <property type="entry name" value="INTEIN_N_TER"/>
    <property type="match status" value="1"/>
</dbReference>
<dbReference type="GO" id="GO:0004519">
    <property type="term" value="F:endonuclease activity"/>
    <property type="evidence" value="ECO:0007669"/>
    <property type="project" value="UniProtKB-KW"/>
</dbReference>
<evidence type="ECO:0000256" key="7">
    <source>
        <dbReference type="ARBA" id="ARBA00022759"/>
    </source>
</evidence>
<dbReference type="Gene3D" id="2.170.16.10">
    <property type="entry name" value="Hedgehog/Intein (Hint) domain"/>
    <property type="match status" value="2"/>
</dbReference>
<evidence type="ECO:0000256" key="8">
    <source>
        <dbReference type="ARBA" id="ARBA00022768"/>
    </source>
</evidence>
<evidence type="ECO:0000256" key="9">
    <source>
        <dbReference type="ARBA" id="ARBA00022813"/>
    </source>
</evidence>
<dbReference type="InterPro" id="IPR003586">
    <property type="entry name" value="Hint_dom_C"/>
</dbReference>
<dbReference type="NCBIfam" id="TIGR00490">
    <property type="entry name" value="aEF-2"/>
    <property type="match status" value="1"/>
</dbReference>
<evidence type="ECO:0000256" key="11">
    <source>
        <dbReference type="ARBA" id="ARBA00022917"/>
    </source>
</evidence>
<keyword evidence="11" id="KW-0648">Protein biosynthesis</keyword>
<sequence length="1041" mass="115653">MGRKEDNIARAQAIMRDPRFIRNIGTAAHIDHGKCMTASSMVYSNGSWIRADALYAKYASGRTLFSDGESTVYAVGGKEVTVSLDVTRMSLERRPITHVWKIRNDDSLLKIVPVAGREITVTPEHKFVVIRNGTVQEVRSAELKITDRLVAPRKVVPDYEYSEEDLPEVFDGIGREKTSSVIEGGDGNKLLEHIFLDDGCQGMLFRLSDDMLLQLTLQILDRKDTAIAESWYSAALCSISLALLRFGIRVRLDPESADFEREVTLIRRFASEGHCDDAPLTEGSVPIDFRGGKERSAVIYSTLTEELVSVGIARIEHCFEEFVYDFTVEGTHNLLVEGLIVHNTTLSDNLIAGAGMMSEELAGKQLLLDYDEQEQARGITINAANASMVHEIDGQYYLINLIDTPGHVDFGGDVTRAMRAIDGVIILVDAVEQVMPQTETVIRQALKERVRPILFINKVDRLINELKVTPEDMQKRFINIINDVNKRIYAAAPEGLKKTWGVRVEDDTVIFGSAYNNWAISASYMKKTKITFGDIYSYLTSGDQKTLAQKIPLHKVVLESVVRNHPNPIDAQKMRIPAIWKGDLDSETGKALITADPEGPTIFMATKIIIDQHAGEVAVGRLFSGTLKRGQELYISGMPQPNRVQTVALSVGADRIPVEEIRAGNIAAVTGLKDAISGSTVSSVQGIEPFEKMTHYSEPVVTVAIEAKQMKDLPKLIDVLRNIAKADPSISVEINQETGEHLLSGMGELHLEVTQYRIVNDYKCDINASKPIVVYRESIEGKGGPFEGKSPNKHNRFYIEVEPLEESIVQAIMSGDIRTEGKIKDAKALAKKLQDLGMERDEARGVQMFVDTNVFIDYTKGIQYLFETMELCKQSFEEAMRLGPLAQERVMNVKVKLVDAKLHEDSIHRGPAQVIPATRSAIYGAMAVAGRALYEPVQKIYINVPPDVMGDAIREVQQRRGIISDMKQDGENTVIEAKAPVAEMFGFASAIRSATQGRALWSTENAGYEKVPKEIADRVVTEIRKRKGLSPQPYDANYYAE</sequence>
<dbReference type="SMART" id="SM00838">
    <property type="entry name" value="EFG_C"/>
    <property type="match status" value="1"/>
</dbReference>
<keyword evidence="8 16" id="KW-0251">Elongation factor</keyword>
<dbReference type="CDD" id="cd16268">
    <property type="entry name" value="EF2_II"/>
    <property type="match status" value="1"/>
</dbReference>
<dbReference type="InterPro" id="IPR041095">
    <property type="entry name" value="EFG_II"/>
</dbReference>
<dbReference type="PROSITE" id="PS51722">
    <property type="entry name" value="G_TR_2"/>
    <property type="match status" value="1"/>
</dbReference>
<dbReference type="Pfam" id="PF03764">
    <property type="entry name" value="EFG_IV"/>
    <property type="match status" value="1"/>
</dbReference>
<dbReference type="InterPro" id="IPR030934">
    <property type="entry name" value="Intein_C"/>
</dbReference>
<evidence type="ECO:0000256" key="2">
    <source>
        <dbReference type="ARBA" id="ARBA00005870"/>
    </source>
</evidence>
<dbReference type="InterPro" id="IPR006142">
    <property type="entry name" value="INTEIN"/>
</dbReference>
<dbReference type="InterPro" id="IPR036844">
    <property type="entry name" value="Hint_dom_sf"/>
</dbReference>
<dbReference type="CDD" id="cd00081">
    <property type="entry name" value="Hint"/>
    <property type="match status" value="1"/>
</dbReference>
<keyword evidence="4" id="KW-0963">Cytoplasm</keyword>
<dbReference type="InterPro" id="IPR004543">
    <property type="entry name" value="Transl_elong_EFG/EF2_arc"/>
</dbReference>